<evidence type="ECO:0000256" key="1">
    <source>
        <dbReference type="SAM" id="MobiDB-lite"/>
    </source>
</evidence>
<dbReference type="EMBL" id="OB662195">
    <property type="protein sequence ID" value="CAD7229646.1"/>
    <property type="molecule type" value="Genomic_DNA"/>
</dbReference>
<reference evidence="3" key="1">
    <citation type="submission" date="2020-11" db="EMBL/GenBank/DDBJ databases">
        <authorList>
            <person name="Tran Van P."/>
        </authorList>
    </citation>
    <scope>NUCLEOTIDE SEQUENCE</scope>
</reference>
<organism evidence="3">
    <name type="scientific">Cyprideis torosa</name>
    <dbReference type="NCBI Taxonomy" id="163714"/>
    <lineage>
        <taxon>Eukaryota</taxon>
        <taxon>Metazoa</taxon>
        <taxon>Ecdysozoa</taxon>
        <taxon>Arthropoda</taxon>
        <taxon>Crustacea</taxon>
        <taxon>Oligostraca</taxon>
        <taxon>Ostracoda</taxon>
        <taxon>Podocopa</taxon>
        <taxon>Podocopida</taxon>
        <taxon>Cytherocopina</taxon>
        <taxon>Cytheroidea</taxon>
        <taxon>Cytherideidae</taxon>
        <taxon>Cyprideis</taxon>
    </lineage>
</organism>
<dbReference type="AlphaFoldDB" id="A0A7R8ZMS5"/>
<feature type="chain" id="PRO_5043366474" evidence="2">
    <location>
        <begin position="23"/>
        <end position="124"/>
    </location>
</feature>
<keyword evidence="2" id="KW-0732">Signal</keyword>
<accession>A0A7R8ZMS5</accession>
<gene>
    <name evidence="3" type="ORF">CTOB1V02_LOCUS7515</name>
</gene>
<proteinExistence type="predicted"/>
<evidence type="ECO:0000313" key="3">
    <source>
        <dbReference type="EMBL" id="CAD7229646.1"/>
    </source>
</evidence>
<feature type="signal peptide" evidence="2">
    <location>
        <begin position="1"/>
        <end position="22"/>
    </location>
</feature>
<name>A0A7R8ZMS5_9CRUS</name>
<protein>
    <submittedName>
        <fullName evidence="3">Uncharacterized protein</fullName>
    </submittedName>
</protein>
<sequence>MLISLAEPILTFLCCLSVLVPAFPADYILPNKDRTWDMDAPALEDPLLDKDLGRLIDEGVEILQNESSSNEKQAVETEEVKPEEAEVEDETQKALQQYKIPNDVTIQQVLKRTLKDPGTYNVPR</sequence>
<feature type="non-terminal residue" evidence="3">
    <location>
        <position position="124"/>
    </location>
</feature>
<feature type="region of interest" description="Disordered" evidence="1">
    <location>
        <begin position="65"/>
        <end position="94"/>
    </location>
</feature>
<evidence type="ECO:0000256" key="2">
    <source>
        <dbReference type="SAM" id="SignalP"/>
    </source>
</evidence>
<feature type="compositionally biased region" description="Basic and acidic residues" evidence="1">
    <location>
        <begin position="73"/>
        <end position="84"/>
    </location>
</feature>